<feature type="compositionally biased region" description="Basic residues" evidence="6">
    <location>
        <begin position="120"/>
        <end position="130"/>
    </location>
</feature>
<feature type="transmembrane region" description="Helical" evidence="7">
    <location>
        <begin position="757"/>
        <end position="776"/>
    </location>
</feature>
<feature type="region of interest" description="Disordered" evidence="6">
    <location>
        <begin position="60"/>
        <end position="100"/>
    </location>
</feature>
<feature type="transmembrane region" description="Helical" evidence="7">
    <location>
        <begin position="203"/>
        <end position="222"/>
    </location>
</feature>
<keyword evidence="4 7" id="KW-1133">Transmembrane helix</keyword>
<dbReference type="AlphaFoldDB" id="A0ABD3N8W5"/>
<keyword evidence="10" id="KW-1185">Reference proteome</keyword>
<feature type="region of interest" description="Disordered" evidence="6">
    <location>
        <begin position="419"/>
        <end position="448"/>
    </location>
</feature>
<dbReference type="Proteomes" id="UP001530315">
    <property type="component" value="Unassembled WGS sequence"/>
</dbReference>
<feature type="transmembrane region" description="Helical" evidence="7">
    <location>
        <begin position="681"/>
        <end position="703"/>
    </location>
</feature>
<name>A0ABD3N8W5_9STRA</name>
<organism evidence="9 10">
    <name type="scientific">Stephanodiscus triporus</name>
    <dbReference type="NCBI Taxonomy" id="2934178"/>
    <lineage>
        <taxon>Eukaryota</taxon>
        <taxon>Sar</taxon>
        <taxon>Stramenopiles</taxon>
        <taxon>Ochrophyta</taxon>
        <taxon>Bacillariophyta</taxon>
        <taxon>Coscinodiscophyceae</taxon>
        <taxon>Thalassiosirophycidae</taxon>
        <taxon>Stephanodiscales</taxon>
        <taxon>Stephanodiscaceae</taxon>
        <taxon>Stephanodiscus</taxon>
    </lineage>
</organism>
<dbReference type="Pfam" id="PF01699">
    <property type="entry name" value="Na_Ca_ex"/>
    <property type="match status" value="2"/>
</dbReference>
<feature type="transmembrane region" description="Helical" evidence="7">
    <location>
        <begin position="313"/>
        <end position="330"/>
    </location>
</feature>
<dbReference type="PANTHER" id="PTHR12266">
    <property type="entry name" value="NA+/CA2+ K+ INDEPENDENT EXCHANGER"/>
    <property type="match status" value="1"/>
</dbReference>
<evidence type="ECO:0000256" key="1">
    <source>
        <dbReference type="ARBA" id="ARBA00004141"/>
    </source>
</evidence>
<dbReference type="EMBL" id="JALLAZ020001663">
    <property type="protein sequence ID" value="KAL3769125.1"/>
    <property type="molecule type" value="Genomic_DNA"/>
</dbReference>
<feature type="region of interest" description="Disordered" evidence="6">
    <location>
        <begin position="117"/>
        <end position="138"/>
    </location>
</feature>
<dbReference type="PANTHER" id="PTHR12266:SF0">
    <property type="entry name" value="MITOCHONDRIAL SODIUM_CALCIUM EXCHANGER PROTEIN"/>
    <property type="match status" value="1"/>
</dbReference>
<feature type="transmembrane region" description="Helical" evidence="7">
    <location>
        <begin position="14"/>
        <end position="32"/>
    </location>
</feature>
<feature type="region of interest" description="Disordered" evidence="6">
    <location>
        <begin position="482"/>
        <end position="511"/>
    </location>
</feature>
<protein>
    <recommendedName>
        <fullName evidence="8">Sodium/calcium exchanger membrane region domain-containing protein</fullName>
    </recommendedName>
</protein>
<feature type="transmembrane region" description="Helical" evidence="7">
    <location>
        <begin position="281"/>
        <end position="301"/>
    </location>
</feature>
<keyword evidence="5 7" id="KW-0472">Membrane</keyword>
<evidence type="ECO:0000256" key="6">
    <source>
        <dbReference type="SAM" id="MobiDB-lite"/>
    </source>
</evidence>
<evidence type="ECO:0000313" key="10">
    <source>
        <dbReference type="Proteomes" id="UP001530315"/>
    </source>
</evidence>
<keyword evidence="2" id="KW-0813">Transport</keyword>
<comment type="subcellular location">
    <subcellularLocation>
        <location evidence="1">Membrane</location>
        <topology evidence="1">Multi-pass membrane protein</topology>
    </subcellularLocation>
</comment>
<sequence>EIAPPIAPSRSQSSAYRVAVIIIVVVVVVVVRRSPPPRRRRRLRRLHRWGEVATAGETGASRRGWRSCRPRSRPWPSSSCSRRARNGGRTAAGSWGGGGGGGGGYDHDRDYYDDAAATTARRRRQSRRSRRLDDGGADSVVDGNYAPYRCDDIFVNTPHPSDDDVDADAPTRRCQYARTCEGGSGLLFPFIFCRTSVLSTSSWMIFLSPILLLGLTLLFRLLGSTADEYFSPSLEMFSVKLGLPPRFAGVTLLALGNGASDVSATMNAIWNDPEDGYKMSLGALTGASVFITTVVAGSVVVANGGVVCRGAMLRDVTALGVTVVVVALTLEGGSVGPGTESLFISMYVVYVLIVLVADVYHRAVMVPRIRHEMEMREQLRQIEAGRVASLDAGDAWGDLARGGGIDDDDGDDALVSVASEGGGRERRRCGPAPSDERTHVSAPPQMKDIPMSCSTPIIKNRALSAVLTALSNYNDVEHDFDDADNDGVGSEAAAEGRRRGRHDGWGVESTIEGSRPWDRPVVLHGADGVLTRHPHHHPQLDGTESEDGIDRFNSPYRVMEDMDMVERLCVQEGSMGYPPRGWVVAWHDARQELLVHFREFWSDIIDDDDSSRLDKFLMVCEYPLTVARKVRVEGSTRMLQEEMELWHQSSRPNYMMGITVLAWGNSMADWSANVTMARKGLANMAITACFAGPVFNILIGLGGGFGALRSATGKDVNFVHLSAAINIGFLFCFINCGLVLVSGLAINKGVIPSEYGYAALVLYSVYIVTSILLQLLY</sequence>
<feature type="domain" description="Sodium/calcium exchanger membrane region" evidence="8">
    <location>
        <begin position="652"/>
        <end position="771"/>
    </location>
</feature>
<evidence type="ECO:0000256" key="5">
    <source>
        <dbReference type="ARBA" id="ARBA00023136"/>
    </source>
</evidence>
<evidence type="ECO:0000256" key="3">
    <source>
        <dbReference type="ARBA" id="ARBA00022692"/>
    </source>
</evidence>
<evidence type="ECO:0000256" key="7">
    <source>
        <dbReference type="SAM" id="Phobius"/>
    </source>
</evidence>
<dbReference type="GO" id="GO:0016020">
    <property type="term" value="C:membrane"/>
    <property type="evidence" value="ECO:0007669"/>
    <property type="project" value="UniProtKB-SubCell"/>
</dbReference>
<gene>
    <name evidence="9" type="ORF">ACHAW5_007225</name>
</gene>
<dbReference type="InterPro" id="IPR044880">
    <property type="entry name" value="NCX_ion-bd_dom_sf"/>
</dbReference>
<feature type="compositionally biased region" description="Basic and acidic residues" evidence="6">
    <location>
        <begin position="494"/>
        <end position="505"/>
    </location>
</feature>
<reference evidence="9 10" key="1">
    <citation type="submission" date="2024-10" db="EMBL/GenBank/DDBJ databases">
        <title>Updated reference genomes for cyclostephanoid diatoms.</title>
        <authorList>
            <person name="Roberts W.R."/>
            <person name="Alverson A.J."/>
        </authorList>
    </citation>
    <scope>NUCLEOTIDE SEQUENCE [LARGE SCALE GENOMIC DNA]</scope>
    <source>
        <strain evidence="9 10">AJA276-08</strain>
    </source>
</reference>
<dbReference type="InterPro" id="IPR004837">
    <property type="entry name" value="NaCa_Exmemb"/>
</dbReference>
<comment type="caution">
    <text evidence="9">The sequence shown here is derived from an EMBL/GenBank/DDBJ whole genome shotgun (WGS) entry which is preliminary data.</text>
</comment>
<evidence type="ECO:0000259" key="8">
    <source>
        <dbReference type="Pfam" id="PF01699"/>
    </source>
</evidence>
<evidence type="ECO:0000256" key="2">
    <source>
        <dbReference type="ARBA" id="ARBA00022448"/>
    </source>
</evidence>
<feature type="compositionally biased region" description="Basic residues" evidence="6">
    <location>
        <begin position="63"/>
        <end position="72"/>
    </location>
</feature>
<feature type="compositionally biased region" description="Low complexity" evidence="6">
    <location>
        <begin position="74"/>
        <end position="93"/>
    </location>
</feature>
<dbReference type="InterPro" id="IPR051359">
    <property type="entry name" value="CaCA_antiporter"/>
</dbReference>
<feature type="transmembrane region" description="Helical" evidence="7">
    <location>
        <begin position="723"/>
        <end position="745"/>
    </location>
</feature>
<evidence type="ECO:0000256" key="4">
    <source>
        <dbReference type="ARBA" id="ARBA00022989"/>
    </source>
</evidence>
<feature type="non-terminal residue" evidence="9">
    <location>
        <position position="1"/>
    </location>
</feature>
<keyword evidence="3 7" id="KW-0812">Transmembrane</keyword>
<proteinExistence type="predicted"/>
<feature type="domain" description="Sodium/calcium exchanger membrane region" evidence="8">
    <location>
        <begin position="212"/>
        <end position="355"/>
    </location>
</feature>
<dbReference type="Gene3D" id="1.20.1420.30">
    <property type="entry name" value="NCX, central ion-binding region"/>
    <property type="match status" value="2"/>
</dbReference>
<evidence type="ECO:0000313" key="9">
    <source>
        <dbReference type="EMBL" id="KAL3769125.1"/>
    </source>
</evidence>
<accession>A0ABD3N8W5</accession>
<feature type="transmembrane region" description="Helical" evidence="7">
    <location>
        <begin position="342"/>
        <end position="360"/>
    </location>
</feature>